<dbReference type="Gene3D" id="3.10.50.40">
    <property type="match status" value="1"/>
</dbReference>
<evidence type="ECO:0000256" key="3">
    <source>
        <dbReference type="ARBA" id="ARBA00022729"/>
    </source>
</evidence>
<keyword evidence="5 6" id="KW-0413">Isomerase</keyword>
<name>A0A4R6UG22_9GAMM</name>
<dbReference type="EC" id="5.2.1.8" evidence="7"/>
<dbReference type="Pfam" id="PF01346">
    <property type="entry name" value="FKBP_N"/>
    <property type="match status" value="1"/>
</dbReference>
<organism evidence="9 10">
    <name type="scientific">Permianibacter aggregans</name>
    <dbReference type="NCBI Taxonomy" id="1510150"/>
    <lineage>
        <taxon>Bacteria</taxon>
        <taxon>Pseudomonadati</taxon>
        <taxon>Pseudomonadota</taxon>
        <taxon>Gammaproteobacteria</taxon>
        <taxon>Pseudomonadales</taxon>
        <taxon>Pseudomonadaceae</taxon>
        <taxon>Permianibacter</taxon>
    </lineage>
</organism>
<dbReference type="GO" id="GO:0003755">
    <property type="term" value="F:peptidyl-prolyl cis-trans isomerase activity"/>
    <property type="evidence" value="ECO:0007669"/>
    <property type="project" value="UniProtKB-UniRule"/>
</dbReference>
<dbReference type="Pfam" id="PF00254">
    <property type="entry name" value="FKBP_C"/>
    <property type="match status" value="1"/>
</dbReference>
<evidence type="ECO:0000256" key="4">
    <source>
        <dbReference type="ARBA" id="ARBA00023110"/>
    </source>
</evidence>
<gene>
    <name evidence="9" type="ORF">EV696_12510</name>
</gene>
<protein>
    <recommendedName>
        <fullName evidence="7">Peptidyl-prolyl cis-trans isomerase</fullName>
        <ecNumber evidence="7">5.2.1.8</ecNumber>
    </recommendedName>
</protein>
<evidence type="ECO:0000256" key="2">
    <source>
        <dbReference type="ARBA" id="ARBA00006577"/>
    </source>
</evidence>
<dbReference type="Proteomes" id="UP000295375">
    <property type="component" value="Unassembled WGS sequence"/>
</dbReference>
<dbReference type="SUPFAM" id="SSF54534">
    <property type="entry name" value="FKBP-like"/>
    <property type="match status" value="1"/>
</dbReference>
<dbReference type="InterPro" id="IPR000774">
    <property type="entry name" value="PPIase_FKBP_N"/>
</dbReference>
<reference evidence="9 10" key="1">
    <citation type="submission" date="2019-03" db="EMBL/GenBank/DDBJ databases">
        <title>Genomic Encyclopedia of Type Strains, Phase IV (KMG-IV): sequencing the most valuable type-strain genomes for metagenomic binning, comparative biology and taxonomic classification.</title>
        <authorList>
            <person name="Goeker M."/>
        </authorList>
    </citation>
    <scope>NUCLEOTIDE SEQUENCE [LARGE SCALE GENOMIC DNA]</scope>
    <source>
        <strain evidence="9 10">DSM 103792</strain>
    </source>
</reference>
<dbReference type="InterPro" id="IPR036944">
    <property type="entry name" value="PPIase_FKBP_N_sf"/>
</dbReference>
<accession>A0A4R6UG22</accession>
<keyword evidence="3" id="KW-0732">Signal</keyword>
<dbReference type="AlphaFoldDB" id="A0A4R6UG22"/>
<proteinExistence type="inferred from homology"/>
<evidence type="ECO:0000256" key="7">
    <source>
        <dbReference type="RuleBase" id="RU003915"/>
    </source>
</evidence>
<evidence type="ECO:0000259" key="8">
    <source>
        <dbReference type="PROSITE" id="PS50059"/>
    </source>
</evidence>
<dbReference type="PROSITE" id="PS50059">
    <property type="entry name" value="FKBP_PPIASE"/>
    <property type="match status" value="1"/>
</dbReference>
<dbReference type="FunFam" id="3.10.50.40:FF:000045">
    <property type="entry name" value="Peptidyl-prolyl cis-trans isomerase"/>
    <property type="match status" value="1"/>
</dbReference>
<comment type="similarity">
    <text evidence="2 7">Belongs to the FKBP-type PPIase family.</text>
</comment>
<dbReference type="InterPro" id="IPR001179">
    <property type="entry name" value="PPIase_FKBP_dom"/>
</dbReference>
<dbReference type="PANTHER" id="PTHR43811:SF19">
    <property type="entry name" value="39 KDA FK506-BINDING NUCLEAR PROTEIN"/>
    <property type="match status" value="1"/>
</dbReference>
<evidence type="ECO:0000313" key="10">
    <source>
        <dbReference type="Proteomes" id="UP000295375"/>
    </source>
</evidence>
<sequence length="262" mass="28077">MSRMIIAGVGLAVVIAGAGYYAVKNGGMAASGEVSMPSKVEFKTDAERALYGFASRQGMQVKSSLKQLTDLGVEVNEELLIKGFHDGLKDQVALTEEEQMAAMQAFSADLETRAEAKKNEMAAASKGKNEAFFAEFDAREGVKKTDSGLRYIVQQEGDGKTYPKPDDRVVVHYRGTLIDGTQFDSSYDRGQPATFGVGQVIKGWTEALQLMSKGAKYKLAIPSDLAYGEGGAGDTIPPGAALIFEVELLDVQQHSEGDGHAH</sequence>
<dbReference type="InterPro" id="IPR046357">
    <property type="entry name" value="PPIase_dom_sf"/>
</dbReference>
<evidence type="ECO:0000256" key="1">
    <source>
        <dbReference type="ARBA" id="ARBA00000971"/>
    </source>
</evidence>
<comment type="caution">
    <text evidence="9">The sequence shown here is derived from an EMBL/GenBank/DDBJ whole genome shotgun (WGS) entry which is preliminary data.</text>
</comment>
<comment type="catalytic activity">
    <reaction evidence="1 6 7">
        <text>[protein]-peptidylproline (omega=180) = [protein]-peptidylproline (omega=0)</text>
        <dbReference type="Rhea" id="RHEA:16237"/>
        <dbReference type="Rhea" id="RHEA-COMP:10747"/>
        <dbReference type="Rhea" id="RHEA-COMP:10748"/>
        <dbReference type="ChEBI" id="CHEBI:83833"/>
        <dbReference type="ChEBI" id="CHEBI:83834"/>
        <dbReference type="EC" id="5.2.1.8"/>
    </reaction>
</comment>
<evidence type="ECO:0000256" key="6">
    <source>
        <dbReference type="PROSITE-ProRule" id="PRU00277"/>
    </source>
</evidence>
<dbReference type="PANTHER" id="PTHR43811">
    <property type="entry name" value="FKBP-TYPE PEPTIDYL-PROLYL CIS-TRANS ISOMERASE FKPA"/>
    <property type="match status" value="1"/>
</dbReference>
<evidence type="ECO:0000313" key="9">
    <source>
        <dbReference type="EMBL" id="TDQ44199.1"/>
    </source>
</evidence>
<evidence type="ECO:0000256" key="5">
    <source>
        <dbReference type="ARBA" id="ARBA00023235"/>
    </source>
</evidence>
<dbReference type="EMBL" id="SNYM01000025">
    <property type="protein sequence ID" value="TDQ44199.1"/>
    <property type="molecule type" value="Genomic_DNA"/>
</dbReference>
<keyword evidence="10" id="KW-1185">Reference proteome</keyword>
<dbReference type="Gene3D" id="1.10.287.460">
    <property type="entry name" value="Peptidyl-prolyl cis-trans isomerase, FKBP-type, N-terminal domain"/>
    <property type="match status" value="1"/>
</dbReference>
<dbReference type="GO" id="GO:0006457">
    <property type="term" value="P:protein folding"/>
    <property type="evidence" value="ECO:0007669"/>
    <property type="project" value="InterPro"/>
</dbReference>
<feature type="domain" description="PPIase FKBP-type" evidence="8">
    <location>
        <begin position="166"/>
        <end position="252"/>
    </location>
</feature>
<keyword evidence="4 6" id="KW-0697">Rotamase</keyword>